<dbReference type="SUPFAM" id="SSF48557">
    <property type="entry name" value="L-aspartase-like"/>
    <property type="match status" value="1"/>
</dbReference>
<proteinExistence type="predicted"/>
<keyword evidence="1 6" id="KW-0456">Lyase</keyword>
<dbReference type="PRINTS" id="PR00145">
    <property type="entry name" value="ARGSUCLYASE"/>
</dbReference>
<reference evidence="6" key="1">
    <citation type="submission" date="2020-05" db="EMBL/GenBank/DDBJ databases">
        <authorList>
            <person name="Chiriac C."/>
            <person name="Salcher M."/>
            <person name="Ghai R."/>
            <person name="Kavagutti S V."/>
        </authorList>
    </citation>
    <scope>NUCLEOTIDE SEQUENCE</scope>
</reference>
<evidence type="ECO:0000259" key="2">
    <source>
        <dbReference type="Pfam" id="PF00206"/>
    </source>
</evidence>
<dbReference type="EMBL" id="LR797313">
    <property type="protein sequence ID" value="CAB4202761.1"/>
    <property type="molecule type" value="Genomic_DNA"/>
</dbReference>
<dbReference type="EMBL" id="LR797410">
    <property type="protein sequence ID" value="CAB4214132.1"/>
    <property type="molecule type" value="Genomic_DNA"/>
</dbReference>
<dbReference type="EMBL" id="LR796960">
    <property type="protein sequence ID" value="CAB4177963.1"/>
    <property type="molecule type" value="Genomic_DNA"/>
</dbReference>
<dbReference type="InterPro" id="IPR008948">
    <property type="entry name" value="L-Aspartase-like"/>
</dbReference>
<dbReference type="UniPathway" id="UPA00074">
    <property type="reaction ID" value="UER00132"/>
</dbReference>
<feature type="domain" description="Fumarate lyase N-terminal" evidence="2">
    <location>
        <begin position="83"/>
        <end position="284"/>
    </location>
</feature>
<dbReference type="PROSITE" id="PS00163">
    <property type="entry name" value="FUMARATE_LYASES"/>
    <property type="match status" value="1"/>
</dbReference>
<name>A0A6J7XCR9_9CAUD</name>
<dbReference type="InterPro" id="IPR022761">
    <property type="entry name" value="Fumarate_lyase_N"/>
</dbReference>
<dbReference type="InterPro" id="IPR020557">
    <property type="entry name" value="Fumarate_lyase_CS"/>
</dbReference>
<dbReference type="Gene3D" id="1.20.200.10">
    <property type="entry name" value="Fumarase/aspartase (Central domain)"/>
    <property type="match status" value="1"/>
</dbReference>
<dbReference type="GO" id="GO:0070626">
    <property type="term" value="F:(S)-2-(5-amino-1-(5-phospho-D-ribosyl)imidazole-4-carboxamido) succinate lyase (fumarate-forming) activity"/>
    <property type="evidence" value="ECO:0007669"/>
    <property type="project" value="TreeGrafter"/>
</dbReference>
<dbReference type="InterPro" id="IPR000362">
    <property type="entry name" value="Fumarate_lyase_fam"/>
</dbReference>
<organism evidence="6">
    <name type="scientific">uncultured Caudovirales phage</name>
    <dbReference type="NCBI Taxonomy" id="2100421"/>
    <lineage>
        <taxon>Viruses</taxon>
        <taxon>Duplodnaviria</taxon>
        <taxon>Heunggongvirae</taxon>
        <taxon>Uroviricota</taxon>
        <taxon>Caudoviricetes</taxon>
        <taxon>Peduoviridae</taxon>
        <taxon>Maltschvirus</taxon>
        <taxon>Maltschvirus maltsch</taxon>
    </lineage>
</organism>
<evidence type="ECO:0000313" key="4">
    <source>
        <dbReference type="EMBL" id="CAB4202761.1"/>
    </source>
</evidence>
<dbReference type="EMBL" id="LR798392">
    <property type="protein sequence ID" value="CAB5228698.1"/>
    <property type="molecule type" value="Genomic_DNA"/>
</dbReference>
<protein>
    <submittedName>
        <fullName evidence="6">PurB Adenylosuccinate lyase</fullName>
    </submittedName>
</protein>
<gene>
    <name evidence="3" type="ORF">UFOVP1013_17</name>
    <name evidence="4" type="ORF">UFOVP1364_34</name>
    <name evidence="5" type="ORF">UFOVP1462_17</name>
    <name evidence="6" type="ORF">UFOVP1550_26</name>
</gene>
<evidence type="ECO:0000313" key="5">
    <source>
        <dbReference type="EMBL" id="CAB4214132.1"/>
    </source>
</evidence>
<sequence length="412" mass="45573">MIERYCSDQMSTVWSDANKYQTWALIEVAVMKAQGARGLGPDTNLWRGLSMIDVPSVEQVATQELVLKHDVMAFLEAWRDNTTQREIHRWLHFGLTSSDVVETGQAVLLSQASWLIANAGYQLLDALIDHAFVHKQTRRSGRTHGQFAEPTTWGYRVADIAFAVERALDRLVQASVEVQVAHISGPLGNYAHTTRAVELDVAKELALGVPDSATQVLLRDSLGAWAYSLASLATICEAFALEVRHGQRSEVRELFEGTSTGQEGSSSMPHKANPVTAEKICGLAKLARSYVMPITEGIALWHERDISHSSVERVALPDLCALTEHILKQTRTLVANLRVNHAGMRENVREGSTATLNYFIRQGMTRNEAYARAKSGVREPCPPADTQHTWDLLAMVKISLDEARLIAGVSRP</sequence>
<dbReference type="NCBIfam" id="TIGR00928">
    <property type="entry name" value="purB"/>
    <property type="match status" value="1"/>
</dbReference>
<dbReference type="GO" id="GO:0004018">
    <property type="term" value="F:N6-(1,2-dicarboxyethyl)AMP AMP-lyase (fumarate-forming) activity"/>
    <property type="evidence" value="ECO:0007669"/>
    <property type="project" value="InterPro"/>
</dbReference>
<dbReference type="UniPathway" id="UPA00075">
    <property type="reaction ID" value="UER00336"/>
</dbReference>
<evidence type="ECO:0000256" key="1">
    <source>
        <dbReference type="ARBA" id="ARBA00023239"/>
    </source>
</evidence>
<dbReference type="GO" id="GO:0006189">
    <property type="term" value="P:'de novo' IMP biosynthetic process"/>
    <property type="evidence" value="ECO:0007669"/>
    <property type="project" value="UniProtKB-UniPathway"/>
</dbReference>
<dbReference type="PRINTS" id="PR00149">
    <property type="entry name" value="FUMRATELYASE"/>
</dbReference>
<evidence type="ECO:0000313" key="3">
    <source>
        <dbReference type="EMBL" id="CAB4177963.1"/>
    </source>
</evidence>
<dbReference type="Gene3D" id="1.10.275.60">
    <property type="match status" value="1"/>
</dbReference>
<dbReference type="GO" id="GO:0044208">
    <property type="term" value="P:'de novo' AMP biosynthetic process"/>
    <property type="evidence" value="ECO:0007669"/>
    <property type="project" value="UniProtKB-UniPathway"/>
</dbReference>
<accession>A0A6J7XCR9</accession>
<dbReference type="PANTHER" id="PTHR43172">
    <property type="entry name" value="ADENYLOSUCCINATE LYASE"/>
    <property type="match status" value="1"/>
</dbReference>
<dbReference type="Gene3D" id="1.10.40.30">
    <property type="entry name" value="Fumarase/aspartase (C-terminal domain)"/>
    <property type="match status" value="1"/>
</dbReference>
<dbReference type="Pfam" id="PF00206">
    <property type="entry name" value="Lyase_1"/>
    <property type="match status" value="1"/>
</dbReference>
<evidence type="ECO:0000313" key="6">
    <source>
        <dbReference type="EMBL" id="CAB5228698.1"/>
    </source>
</evidence>
<dbReference type="PANTHER" id="PTHR43172:SF1">
    <property type="entry name" value="ADENYLOSUCCINATE LYASE"/>
    <property type="match status" value="1"/>
</dbReference>
<dbReference type="InterPro" id="IPR004769">
    <property type="entry name" value="Pur_lyase"/>
</dbReference>